<dbReference type="OrthoDB" id="10676528at2759"/>
<keyword evidence="3" id="KW-1185">Reference proteome</keyword>
<evidence type="ECO:0000313" key="2">
    <source>
        <dbReference type="EMBL" id="TNY20333.1"/>
    </source>
</evidence>
<protein>
    <submittedName>
        <fullName evidence="2">Uncharacterized protein</fullName>
    </submittedName>
</protein>
<dbReference type="AlphaFoldDB" id="A0A5C5FU62"/>
<proteinExistence type="predicted"/>
<dbReference type="Proteomes" id="UP000311382">
    <property type="component" value="Unassembled WGS sequence"/>
</dbReference>
<name>A0A5C5FU62_9BASI</name>
<organism evidence="2 3">
    <name type="scientific">Rhodotorula diobovata</name>
    <dbReference type="NCBI Taxonomy" id="5288"/>
    <lineage>
        <taxon>Eukaryota</taxon>
        <taxon>Fungi</taxon>
        <taxon>Dikarya</taxon>
        <taxon>Basidiomycota</taxon>
        <taxon>Pucciniomycotina</taxon>
        <taxon>Microbotryomycetes</taxon>
        <taxon>Sporidiobolales</taxon>
        <taxon>Sporidiobolaceae</taxon>
        <taxon>Rhodotorula</taxon>
    </lineage>
</organism>
<dbReference type="STRING" id="5288.A0A5C5FU62"/>
<evidence type="ECO:0000256" key="1">
    <source>
        <dbReference type="SAM" id="MobiDB-lite"/>
    </source>
</evidence>
<accession>A0A5C5FU62</accession>
<feature type="compositionally biased region" description="Low complexity" evidence="1">
    <location>
        <begin position="113"/>
        <end position="147"/>
    </location>
</feature>
<feature type="compositionally biased region" description="Low complexity" evidence="1">
    <location>
        <begin position="75"/>
        <end position="86"/>
    </location>
</feature>
<gene>
    <name evidence="2" type="ORF">DMC30DRAFT_398067</name>
</gene>
<dbReference type="EMBL" id="SOZI01000070">
    <property type="protein sequence ID" value="TNY20333.1"/>
    <property type="molecule type" value="Genomic_DNA"/>
</dbReference>
<feature type="region of interest" description="Disordered" evidence="1">
    <location>
        <begin position="75"/>
        <end position="173"/>
    </location>
</feature>
<reference evidence="2 3" key="1">
    <citation type="submission" date="2019-03" db="EMBL/GenBank/DDBJ databases">
        <title>Rhodosporidium diobovatum UCD-FST 08-225 genome sequencing, assembly, and annotation.</title>
        <authorList>
            <person name="Fakankun I.U."/>
            <person name="Fristensky B."/>
            <person name="Levin D.B."/>
        </authorList>
    </citation>
    <scope>NUCLEOTIDE SEQUENCE [LARGE SCALE GENOMIC DNA]</scope>
    <source>
        <strain evidence="2 3">UCD-FST 08-225</strain>
    </source>
</reference>
<sequence length="305" mass="30016">MIDEYLATMPVEPPIFDASQVAPAGSRNYSTFGSSGGSSSGRYGGFGFGSQGRYGSGGSGASAYGQSQGRWSNAAIAAQQAQSQPQTVPEGEGGFRSALATYSRGGGATTGFRPPLAAGGSAASSRSMASFPSASAPATSTGPRSTAFRPPAFKPPLVARPPGTSRHPPVMSVPPASLASLSASSVAPLSASSAHATHGPPGVTETRASLIPDAVLVNPTLLAPRHVPTAQGDLLASFQRGAGDELEALRRLGAAPAAGGEGTAEKLPSAATGGAPLSPRVKGKGKRPGNAAAATGAAGGKRAKQ</sequence>
<comment type="caution">
    <text evidence="2">The sequence shown here is derived from an EMBL/GenBank/DDBJ whole genome shotgun (WGS) entry which is preliminary data.</text>
</comment>
<feature type="region of interest" description="Disordered" evidence="1">
    <location>
        <begin position="256"/>
        <end position="305"/>
    </location>
</feature>
<evidence type="ECO:0000313" key="3">
    <source>
        <dbReference type="Proteomes" id="UP000311382"/>
    </source>
</evidence>